<evidence type="ECO:0000313" key="3">
    <source>
        <dbReference type="Proteomes" id="UP001408356"/>
    </source>
</evidence>
<feature type="region of interest" description="Disordered" evidence="1">
    <location>
        <begin position="1"/>
        <end position="86"/>
    </location>
</feature>
<sequence length="162" mass="17843">MVRTGRHASSRKAFADDTDAITPCPPPSTSKSEMESSQVEHVTMEDMCPSRSPSPSSCSESEGASQVGAFQRRRNSVKTIEEGTEGDPERLWKRMLALQQIYGCYRSARMSAALELGDASSLLPSKACLDLMNEDMDAIPDDVEAVLKKPTLSERLKMRRNS</sequence>
<evidence type="ECO:0000313" key="2">
    <source>
        <dbReference type="EMBL" id="KAK9423414.1"/>
    </source>
</evidence>
<feature type="compositionally biased region" description="Polar residues" evidence="1">
    <location>
        <begin position="29"/>
        <end position="40"/>
    </location>
</feature>
<keyword evidence="3" id="KW-1185">Reference proteome</keyword>
<accession>A0ABR2V997</accession>
<gene>
    <name evidence="2" type="ORF">SUNI508_04308</name>
</gene>
<dbReference type="EMBL" id="JARVKF010000079">
    <property type="protein sequence ID" value="KAK9423414.1"/>
    <property type="molecule type" value="Genomic_DNA"/>
</dbReference>
<reference evidence="2 3" key="1">
    <citation type="journal article" date="2024" name="J. Plant Pathol.">
        <title>Sequence and assembly of the genome of Seiridium unicorne, isolate CBS 538.82, causal agent of cypress canker disease.</title>
        <authorList>
            <person name="Scali E."/>
            <person name="Rocca G.D."/>
            <person name="Danti R."/>
            <person name="Garbelotto M."/>
            <person name="Barberini S."/>
            <person name="Baroncelli R."/>
            <person name="Emiliani G."/>
        </authorList>
    </citation>
    <scope>NUCLEOTIDE SEQUENCE [LARGE SCALE GENOMIC DNA]</scope>
    <source>
        <strain evidence="2 3">BM-138-508</strain>
    </source>
</reference>
<dbReference type="Proteomes" id="UP001408356">
    <property type="component" value="Unassembled WGS sequence"/>
</dbReference>
<evidence type="ECO:0000256" key="1">
    <source>
        <dbReference type="SAM" id="MobiDB-lite"/>
    </source>
</evidence>
<comment type="caution">
    <text evidence="2">The sequence shown here is derived from an EMBL/GenBank/DDBJ whole genome shotgun (WGS) entry which is preliminary data.</text>
</comment>
<feature type="compositionally biased region" description="Low complexity" evidence="1">
    <location>
        <begin position="49"/>
        <end position="62"/>
    </location>
</feature>
<organism evidence="2 3">
    <name type="scientific">Seiridium unicorne</name>
    <dbReference type="NCBI Taxonomy" id="138068"/>
    <lineage>
        <taxon>Eukaryota</taxon>
        <taxon>Fungi</taxon>
        <taxon>Dikarya</taxon>
        <taxon>Ascomycota</taxon>
        <taxon>Pezizomycotina</taxon>
        <taxon>Sordariomycetes</taxon>
        <taxon>Xylariomycetidae</taxon>
        <taxon>Amphisphaeriales</taxon>
        <taxon>Sporocadaceae</taxon>
        <taxon>Seiridium</taxon>
    </lineage>
</organism>
<protein>
    <submittedName>
        <fullName evidence="2">Uncharacterized protein</fullName>
    </submittedName>
</protein>
<name>A0ABR2V997_9PEZI</name>
<feature type="compositionally biased region" description="Basic residues" evidence="1">
    <location>
        <begin position="1"/>
        <end position="10"/>
    </location>
</feature>
<proteinExistence type="predicted"/>